<organism evidence="3 4">
    <name type="scientific">Paenibacillus roseus</name>
    <dbReference type="NCBI Taxonomy" id="2798579"/>
    <lineage>
        <taxon>Bacteria</taxon>
        <taxon>Bacillati</taxon>
        <taxon>Bacillota</taxon>
        <taxon>Bacilli</taxon>
        <taxon>Bacillales</taxon>
        <taxon>Paenibacillaceae</taxon>
        <taxon>Paenibacillus</taxon>
    </lineage>
</organism>
<feature type="domain" description="Cytochrome c assembly protein" evidence="2">
    <location>
        <begin position="66"/>
        <end position="267"/>
    </location>
</feature>
<evidence type="ECO:0000259" key="2">
    <source>
        <dbReference type="Pfam" id="PF01578"/>
    </source>
</evidence>
<dbReference type="AlphaFoldDB" id="A0A934J4V7"/>
<feature type="transmembrane region" description="Helical" evidence="1">
    <location>
        <begin position="36"/>
        <end position="58"/>
    </location>
</feature>
<proteinExistence type="predicted"/>
<evidence type="ECO:0000313" key="4">
    <source>
        <dbReference type="Proteomes" id="UP000640274"/>
    </source>
</evidence>
<protein>
    <submittedName>
        <fullName evidence="3">Cytochrome c biogenesis protein CcsA</fullName>
    </submittedName>
</protein>
<dbReference type="GO" id="GO:0020037">
    <property type="term" value="F:heme binding"/>
    <property type="evidence" value="ECO:0007669"/>
    <property type="project" value="InterPro"/>
</dbReference>
<feature type="transmembrane region" description="Helical" evidence="1">
    <location>
        <begin position="247"/>
        <end position="266"/>
    </location>
</feature>
<evidence type="ECO:0000256" key="1">
    <source>
        <dbReference type="SAM" id="Phobius"/>
    </source>
</evidence>
<dbReference type="EMBL" id="JAELUP010000103">
    <property type="protein sequence ID" value="MBJ6362910.1"/>
    <property type="molecule type" value="Genomic_DNA"/>
</dbReference>
<feature type="transmembrane region" description="Helical" evidence="1">
    <location>
        <begin position="212"/>
        <end position="235"/>
    </location>
</feature>
<accession>A0A934J4V7</accession>
<comment type="caution">
    <text evidence="3">The sequence shown here is derived from an EMBL/GenBank/DDBJ whole genome shotgun (WGS) entry which is preliminary data.</text>
</comment>
<feature type="transmembrane region" description="Helical" evidence="1">
    <location>
        <begin position="64"/>
        <end position="84"/>
    </location>
</feature>
<keyword evidence="1" id="KW-0472">Membrane</keyword>
<dbReference type="Pfam" id="PF01578">
    <property type="entry name" value="Cytochrom_C_asm"/>
    <property type="match status" value="1"/>
</dbReference>
<feature type="transmembrane region" description="Helical" evidence="1">
    <location>
        <begin position="91"/>
        <end position="111"/>
    </location>
</feature>
<feature type="transmembrane region" description="Helical" evidence="1">
    <location>
        <begin position="131"/>
        <end position="157"/>
    </location>
</feature>
<evidence type="ECO:0000313" key="3">
    <source>
        <dbReference type="EMBL" id="MBJ6362910.1"/>
    </source>
</evidence>
<dbReference type="PANTHER" id="PTHR38034:SF1">
    <property type="entry name" value="INNER MEMBRANE PROTEIN YPJD"/>
    <property type="match status" value="1"/>
</dbReference>
<feature type="transmembrane region" description="Helical" evidence="1">
    <location>
        <begin position="182"/>
        <end position="206"/>
    </location>
</feature>
<dbReference type="InterPro" id="IPR002541">
    <property type="entry name" value="Cyt_c_assembly"/>
</dbReference>
<dbReference type="InterPro" id="IPR052372">
    <property type="entry name" value="YpjD/HemX"/>
</dbReference>
<sequence>MITKNMLYDIMIYVYALSLLFYFSDVADASRRAKRIGTGLLIFVWLLQTGYLIFKLLLHIHSDVFTLFEYLFFFSWMLVTSSLVMSRFFRIEYLVFFINVIGFVVLVLNLISRPESFIPLATHDLALTLLYLHISLVICAYAVFTISAIFCCMYLFLHSRLKRKKWSVSVRRLPSLENIERYIFRTAIIGIPLLVLSLAVGVTSIIVEGKAFLLLDFKVFTSTVAVIFYFIYLFHRTMRQKPGYKTSVWNIAAFTILISNLFLNSLSRFHNWLS</sequence>
<reference evidence="3" key="1">
    <citation type="submission" date="2020-12" db="EMBL/GenBank/DDBJ databases">
        <authorList>
            <person name="Huq M.A."/>
        </authorList>
    </citation>
    <scope>NUCLEOTIDE SEQUENCE</scope>
    <source>
        <strain evidence="3">MAHUQ-46</strain>
    </source>
</reference>
<gene>
    <name evidence="3" type="primary">ccsA</name>
    <name evidence="3" type="ORF">JFN88_17050</name>
</gene>
<keyword evidence="1" id="KW-0812">Transmembrane</keyword>
<name>A0A934J4V7_9BACL</name>
<dbReference type="Proteomes" id="UP000640274">
    <property type="component" value="Unassembled WGS sequence"/>
</dbReference>
<keyword evidence="1" id="KW-1133">Transmembrane helix</keyword>
<dbReference type="RefSeq" id="WP_199020509.1">
    <property type="nucleotide sequence ID" value="NZ_JAELUP010000103.1"/>
</dbReference>
<keyword evidence="4" id="KW-1185">Reference proteome</keyword>
<feature type="transmembrane region" description="Helical" evidence="1">
    <location>
        <begin position="6"/>
        <end position="24"/>
    </location>
</feature>
<dbReference type="GO" id="GO:0017004">
    <property type="term" value="P:cytochrome complex assembly"/>
    <property type="evidence" value="ECO:0007669"/>
    <property type="project" value="InterPro"/>
</dbReference>
<dbReference type="PANTHER" id="PTHR38034">
    <property type="entry name" value="INNER MEMBRANE PROTEIN YPJD"/>
    <property type="match status" value="1"/>
</dbReference>